<keyword evidence="4 6" id="KW-1133">Transmembrane helix</keyword>
<evidence type="ECO:0000256" key="3">
    <source>
        <dbReference type="ARBA" id="ARBA00022692"/>
    </source>
</evidence>
<evidence type="ECO:0000256" key="1">
    <source>
        <dbReference type="ARBA" id="ARBA00004651"/>
    </source>
</evidence>
<dbReference type="RefSeq" id="WP_345736025.1">
    <property type="nucleotide sequence ID" value="NZ_BAABIA010000003.1"/>
</dbReference>
<dbReference type="InterPro" id="IPR001851">
    <property type="entry name" value="ABC_transp_permease"/>
</dbReference>
<feature type="transmembrane region" description="Helical" evidence="6">
    <location>
        <begin position="92"/>
        <end position="114"/>
    </location>
</feature>
<comment type="caution">
    <text evidence="7">The sequence shown here is derived from an EMBL/GenBank/DDBJ whole genome shotgun (WGS) entry which is preliminary data.</text>
</comment>
<dbReference type="PANTHER" id="PTHR30482">
    <property type="entry name" value="HIGH-AFFINITY BRANCHED-CHAIN AMINO ACID TRANSPORT SYSTEM PERMEASE"/>
    <property type="match status" value="1"/>
</dbReference>
<dbReference type="Proteomes" id="UP001499852">
    <property type="component" value="Unassembled WGS sequence"/>
</dbReference>
<evidence type="ECO:0000313" key="8">
    <source>
        <dbReference type="Proteomes" id="UP001499852"/>
    </source>
</evidence>
<accession>A0ABP9P210</accession>
<protein>
    <submittedName>
        <fullName evidence="7">Branched-chain amino acid ABC transporter permease</fullName>
    </submittedName>
</protein>
<evidence type="ECO:0000256" key="5">
    <source>
        <dbReference type="ARBA" id="ARBA00023136"/>
    </source>
</evidence>
<keyword evidence="2" id="KW-1003">Cell membrane</keyword>
<sequence length="311" mass="32750">MTSMNGAKRWLLAGIILAVVVSQFSGQFNRYYLGILVDIGINIILAVSLNLINGHTGQFSLGHAGFMAVGGYSAAKFTLVVAPMVPESLQPLLFLVALILGGLLAALAGVAVGVPSLRLRGDYLAIVTLGFGEIIRVVVQNMESVGAASGLKGIPKETTLGWTFALAAITIYVVAALVNSTYGRGFIAVNDDEVAAGSMGINPVRYKVTAFVIGAFFAGIAGGLYAHHKQFLSPTGFDFLKSIDIVVMVILGGMGRTVGVIIAAILLTLLPEVLRQFADYRMIIYALLIIGLMIARPQGLFTFGKRKGAAT</sequence>
<comment type="subcellular location">
    <subcellularLocation>
        <location evidence="1">Cell membrane</location>
        <topology evidence="1">Multi-pass membrane protein</topology>
    </subcellularLocation>
</comment>
<dbReference type="Pfam" id="PF02653">
    <property type="entry name" value="BPD_transp_2"/>
    <property type="match status" value="1"/>
</dbReference>
<evidence type="ECO:0000313" key="7">
    <source>
        <dbReference type="EMBL" id="GAA5138646.1"/>
    </source>
</evidence>
<evidence type="ECO:0000256" key="4">
    <source>
        <dbReference type="ARBA" id="ARBA00022989"/>
    </source>
</evidence>
<keyword evidence="5 6" id="KW-0472">Membrane</keyword>
<evidence type="ECO:0000256" key="2">
    <source>
        <dbReference type="ARBA" id="ARBA00022475"/>
    </source>
</evidence>
<feature type="transmembrane region" description="Helical" evidence="6">
    <location>
        <begin position="208"/>
        <end position="225"/>
    </location>
</feature>
<dbReference type="InterPro" id="IPR043428">
    <property type="entry name" value="LivM-like"/>
</dbReference>
<feature type="transmembrane region" description="Helical" evidence="6">
    <location>
        <begin position="245"/>
        <end position="270"/>
    </location>
</feature>
<evidence type="ECO:0000256" key="6">
    <source>
        <dbReference type="SAM" id="Phobius"/>
    </source>
</evidence>
<reference evidence="8" key="1">
    <citation type="journal article" date="2019" name="Int. J. Syst. Evol. Microbiol.">
        <title>The Global Catalogue of Microorganisms (GCM) 10K type strain sequencing project: providing services to taxonomists for standard genome sequencing and annotation.</title>
        <authorList>
            <consortium name="The Broad Institute Genomics Platform"/>
            <consortium name="The Broad Institute Genome Sequencing Center for Infectious Disease"/>
            <person name="Wu L."/>
            <person name="Ma J."/>
        </authorList>
    </citation>
    <scope>NUCLEOTIDE SEQUENCE [LARGE SCALE GENOMIC DNA]</scope>
    <source>
        <strain evidence="8">JCM 18053</strain>
    </source>
</reference>
<name>A0ABP9P210_9BACT</name>
<feature type="transmembrane region" description="Helical" evidence="6">
    <location>
        <begin position="32"/>
        <end position="52"/>
    </location>
</feature>
<feature type="transmembrane region" description="Helical" evidence="6">
    <location>
        <begin position="282"/>
        <end position="301"/>
    </location>
</feature>
<feature type="transmembrane region" description="Helical" evidence="6">
    <location>
        <begin position="159"/>
        <end position="178"/>
    </location>
</feature>
<keyword evidence="3 6" id="KW-0812">Transmembrane</keyword>
<proteinExistence type="predicted"/>
<feature type="transmembrane region" description="Helical" evidence="6">
    <location>
        <begin position="64"/>
        <end position="86"/>
    </location>
</feature>
<gene>
    <name evidence="7" type="ORF">GCM10023213_17870</name>
</gene>
<dbReference type="EMBL" id="BAABIA010000003">
    <property type="protein sequence ID" value="GAA5138646.1"/>
    <property type="molecule type" value="Genomic_DNA"/>
</dbReference>
<organism evidence="7 8">
    <name type="scientific">Prosthecobacter algae</name>
    <dbReference type="NCBI Taxonomy" id="1144682"/>
    <lineage>
        <taxon>Bacteria</taxon>
        <taxon>Pseudomonadati</taxon>
        <taxon>Verrucomicrobiota</taxon>
        <taxon>Verrucomicrobiia</taxon>
        <taxon>Verrucomicrobiales</taxon>
        <taxon>Verrucomicrobiaceae</taxon>
        <taxon>Prosthecobacter</taxon>
    </lineage>
</organism>
<dbReference type="CDD" id="cd06581">
    <property type="entry name" value="TM_PBP1_LivM_like"/>
    <property type="match status" value="1"/>
</dbReference>
<dbReference type="PANTHER" id="PTHR30482:SF10">
    <property type="entry name" value="HIGH-AFFINITY BRANCHED-CHAIN AMINO ACID TRANSPORT PROTEIN BRAE"/>
    <property type="match status" value="1"/>
</dbReference>
<keyword evidence="8" id="KW-1185">Reference proteome</keyword>